<name>A0A218NM21_9ARCH</name>
<dbReference type="SUPFAM" id="SSF53335">
    <property type="entry name" value="S-adenosyl-L-methionine-dependent methyltransferases"/>
    <property type="match status" value="1"/>
</dbReference>
<dbReference type="GO" id="GO:0031515">
    <property type="term" value="C:tRNA (m1A) methyltransferase complex"/>
    <property type="evidence" value="ECO:0007669"/>
    <property type="project" value="InterPro"/>
</dbReference>
<proteinExistence type="predicted"/>
<organism evidence="7 8">
    <name type="scientific">Candidatus Mancarchaeum acidiphilum</name>
    <dbReference type="NCBI Taxonomy" id="1920749"/>
    <lineage>
        <taxon>Archaea</taxon>
        <taxon>Candidatus Micrarchaeota</taxon>
        <taxon>Candidatus Mancarchaeum</taxon>
    </lineage>
</organism>
<feature type="binding site" evidence="5">
    <location>
        <position position="93"/>
    </location>
    <ligand>
        <name>S-adenosyl-L-methionine</name>
        <dbReference type="ChEBI" id="CHEBI:59789"/>
    </ligand>
</feature>
<dbReference type="PROSITE" id="PS51620">
    <property type="entry name" value="SAM_TRM61"/>
    <property type="match status" value="1"/>
</dbReference>
<reference evidence="7 8" key="1">
    <citation type="journal article" date="2017" name="Nat. Commun.">
        <title>'ARMAN' archaea depend on association with euryarchaeal host in culture and in situ.</title>
        <authorList>
            <person name="Golyshina O."/>
            <person name="Toshchakov S."/>
            <person name="Makarova K."/>
            <person name="Gavrilov S."/>
            <person name="Korzhenkov A."/>
            <person name="La Cono V."/>
            <person name="Arcadi E."/>
            <person name="Nechitaylo T."/>
            <person name="Ferrer M."/>
            <person name="Kublanov I."/>
            <person name="Wolf Y."/>
            <person name="Yakimov M."/>
            <person name="Golyshin P."/>
            <person name="Slesarev A."/>
            <person name="Kozyavkin S."/>
        </authorList>
    </citation>
    <scope>NUCLEOTIDE SEQUENCE [LARGE SCALE GENOMIC DNA]</scope>
    <source>
        <strain evidence="7 8">Mia14</strain>
    </source>
</reference>
<dbReference type="RefSeq" id="WP_088819669.1">
    <property type="nucleotide sequence ID" value="NZ_CP019964.1"/>
</dbReference>
<dbReference type="CDD" id="cd02440">
    <property type="entry name" value="AdoMet_MTases"/>
    <property type="match status" value="1"/>
</dbReference>
<evidence type="ECO:0000256" key="1">
    <source>
        <dbReference type="ARBA" id="ARBA00022603"/>
    </source>
</evidence>
<evidence type="ECO:0000256" key="5">
    <source>
        <dbReference type="PIRSR" id="PIRSR017269-1"/>
    </source>
</evidence>
<dbReference type="OrthoDB" id="30774at2157"/>
<dbReference type="PIRSF" id="PIRSF017269">
    <property type="entry name" value="GCD14"/>
    <property type="match status" value="1"/>
</dbReference>
<dbReference type="PANTHER" id="PTHR12133">
    <property type="entry name" value="TRNA (ADENINE(58)-N(1))-METHYLTRANSFERASE"/>
    <property type="match status" value="1"/>
</dbReference>
<dbReference type="EMBL" id="CP019964">
    <property type="protein sequence ID" value="ASI13502.1"/>
    <property type="molecule type" value="Genomic_DNA"/>
</dbReference>
<dbReference type="InterPro" id="IPR029063">
    <property type="entry name" value="SAM-dependent_MTases_sf"/>
</dbReference>
<dbReference type="AlphaFoldDB" id="A0A218NM21"/>
<dbReference type="Pfam" id="PF08704">
    <property type="entry name" value="GCD14"/>
    <property type="match status" value="1"/>
</dbReference>
<evidence type="ECO:0000313" key="8">
    <source>
        <dbReference type="Proteomes" id="UP000197679"/>
    </source>
</evidence>
<dbReference type="Gene3D" id="3.40.50.150">
    <property type="entry name" value="Vaccinia Virus protein VP39"/>
    <property type="match status" value="1"/>
</dbReference>
<evidence type="ECO:0000256" key="3">
    <source>
        <dbReference type="ARBA" id="ARBA00022691"/>
    </source>
</evidence>
<keyword evidence="4" id="KW-0819">tRNA processing</keyword>
<accession>A0A218NM21</accession>
<keyword evidence="8" id="KW-1185">Reference proteome</keyword>
<dbReference type="InterPro" id="IPR049470">
    <property type="entry name" value="TRM61_C"/>
</dbReference>
<feature type="binding site" evidence="5">
    <location>
        <position position="66"/>
    </location>
    <ligand>
        <name>S-adenosyl-L-methionine</name>
        <dbReference type="ChEBI" id="CHEBI:59789"/>
    </ligand>
</feature>
<evidence type="ECO:0000259" key="6">
    <source>
        <dbReference type="Pfam" id="PF08704"/>
    </source>
</evidence>
<dbReference type="InterPro" id="IPR014816">
    <property type="entry name" value="tRNA_MeTrfase_Gcd14"/>
</dbReference>
<dbReference type="GO" id="GO:0160107">
    <property type="term" value="F:tRNA (adenine(58)-N1)-methyltransferase activity"/>
    <property type="evidence" value="ECO:0007669"/>
    <property type="project" value="InterPro"/>
</dbReference>
<dbReference type="Proteomes" id="UP000197679">
    <property type="component" value="Chromosome"/>
</dbReference>
<dbReference type="KEGG" id="marh:Mia14_0165"/>
<gene>
    <name evidence="7" type="ORF">Mia14_0165</name>
</gene>
<feature type="domain" description="tRNA (adenine(58)-N(1))-methyltransferase catalytic subunit TRM61 C-terminal" evidence="6">
    <location>
        <begin position="16"/>
        <end position="171"/>
    </location>
</feature>
<feature type="binding site" evidence="5">
    <location>
        <position position="109"/>
    </location>
    <ligand>
        <name>S-adenosyl-L-methionine</name>
        <dbReference type="ChEBI" id="CHEBI:59789"/>
    </ligand>
</feature>
<keyword evidence="2 7" id="KW-0808">Transferase</keyword>
<evidence type="ECO:0000256" key="4">
    <source>
        <dbReference type="ARBA" id="ARBA00022694"/>
    </source>
</evidence>
<dbReference type="PANTHER" id="PTHR12133:SF1">
    <property type="entry name" value="TRNA (ADENINE(58)-N(1))-METHYLTRANSFERASE, MITOCHONDRIAL"/>
    <property type="match status" value="1"/>
</dbReference>
<evidence type="ECO:0000256" key="2">
    <source>
        <dbReference type="ARBA" id="ARBA00022679"/>
    </source>
</evidence>
<feature type="binding site" evidence="5">
    <location>
        <begin position="48"/>
        <end position="51"/>
    </location>
    <ligand>
        <name>S-adenosyl-L-methionine</name>
        <dbReference type="ChEBI" id="CHEBI:59789"/>
    </ligand>
</feature>
<keyword evidence="1 7" id="KW-0489">Methyltransferase</keyword>
<dbReference type="GeneID" id="33313724"/>
<keyword evidence="3 5" id="KW-0949">S-adenosyl-L-methionine</keyword>
<dbReference type="GO" id="GO:0030488">
    <property type="term" value="P:tRNA methylation"/>
    <property type="evidence" value="ECO:0007669"/>
    <property type="project" value="InterPro"/>
</dbReference>
<evidence type="ECO:0000313" key="7">
    <source>
        <dbReference type="EMBL" id="ASI13502.1"/>
    </source>
</evidence>
<sequence length="212" mass="23760">MSNLIYIPPSYKKLKRGPQVILPKDIGIIIAYSGIDKNSTCVDAGTGSGWLAVSLAKVCKKVTSYELREDFAKIAEKNKVIANVPNLKIKLQDITKGIKEKDIDLVTLDFPGSEKAVRTAHKCLKSGGCIVGYLPNVEQVKKFVTKLNYYKFYEIETFEVIVRDILVRKEGVRPSTKGVWHTAYLTFGRNHAKIKNQATAKPKFIEKQVSKI</sequence>
<protein>
    <submittedName>
        <fullName evidence="7">tRNA(1-methyladenosine) methyltransferase</fullName>
    </submittedName>
</protein>